<dbReference type="GO" id="GO:0016887">
    <property type="term" value="F:ATP hydrolysis activity"/>
    <property type="evidence" value="ECO:0007669"/>
    <property type="project" value="InterPro"/>
</dbReference>
<dbReference type="RefSeq" id="WP_104935978.1">
    <property type="nucleotide sequence ID" value="NZ_CP021255.1"/>
</dbReference>
<reference evidence="5 6" key="1">
    <citation type="journal article" date="2018" name="MBio">
        <title>Insights into the evolution of host association through the isolation and characterization of a novel human periodontal pathobiont, Desulfobulbus oralis.</title>
        <authorList>
            <person name="Cross K.L."/>
            <person name="Chirania P."/>
            <person name="Xiong W."/>
            <person name="Beall C.J."/>
            <person name="Elkins J.G."/>
            <person name="Giannone R.J."/>
            <person name="Griffen A.L."/>
            <person name="Guss A.M."/>
            <person name="Hettich R.L."/>
            <person name="Joshi S.S."/>
            <person name="Mokrzan E.M."/>
            <person name="Martin R.K."/>
            <person name="Zhulin I.B."/>
            <person name="Leys E.J."/>
            <person name="Podar M."/>
        </authorList>
    </citation>
    <scope>NUCLEOTIDE SEQUENCE [LARGE SCALE GENOMIC DNA]</scope>
    <source>
        <strain evidence="5 6">ORNL</strain>
    </source>
</reference>
<dbReference type="GO" id="GO:0005304">
    <property type="term" value="F:L-valine transmembrane transporter activity"/>
    <property type="evidence" value="ECO:0007669"/>
    <property type="project" value="TreeGrafter"/>
</dbReference>
<dbReference type="GO" id="GO:1903805">
    <property type="term" value="P:L-valine import across plasma membrane"/>
    <property type="evidence" value="ECO:0007669"/>
    <property type="project" value="TreeGrafter"/>
</dbReference>
<dbReference type="PANTHER" id="PTHR45772:SF7">
    <property type="entry name" value="AMINO ACID ABC TRANSPORTER ATP-BINDING PROTEIN"/>
    <property type="match status" value="1"/>
</dbReference>
<evidence type="ECO:0000256" key="2">
    <source>
        <dbReference type="ARBA" id="ARBA00022741"/>
    </source>
</evidence>
<dbReference type="InterPro" id="IPR003439">
    <property type="entry name" value="ABC_transporter-like_ATP-bd"/>
</dbReference>
<dbReference type="GO" id="GO:0005886">
    <property type="term" value="C:plasma membrane"/>
    <property type="evidence" value="ECO:0007669"/>
    <property type="project" value="TreeGrafter"/>
</dbReference>
<dbReference type="Pfam" id="PF12399">
    <property type="entry name" value="BCA_ABC_TP_C"/>
    <property type="match status" value="1"/>
</dbReference>
<dbReference type="GO" id="GO:0005524">
    <property type="term" value="F:ATP binding"/>
    <property type="evidence" value="ECO:0007669"/>
    <property type="project" value="UniProtKB-KW"/>
</dbReference>
<dbReference type="AlphaFoldDB" id="A0A2L1GM10"/>
<dbReference type="CDD" id="cd03219">
    <property type="entry name" value="ABC_Mj1267_LivG_branched"/>
    <property type="match status" value="1"/>
</dbReference>
<dbReference type="InterPro" id="IPR003593">
    <property type="entry name" value="AAA+_ATPase"/>
</dbReference>
<keyword evidence="2" id="KW-0547">Nucleotide-binding</keyword>
<dbReference type="KEGG" id="deo:CAY53_03625"/>
<dbReference type="GO" id="GO:0042941">
    <property type="term" value="P:D-alanine transmembrane transport"/>
    <property type="evidence" value="ECO:0007669"/>
    <property type="project" value="TreeGrafter"/>
</dbReference>
<dbReference type="OrthoDB" id="5405085at2"/>
<evidence type="ECO:0000256" key="1">
    <source>
        <dbReference type="ARBA" id="ARBA00022448"/>
    </source>
</evidence>
<dbReference type="FunFam" id="3.40.50.300:FF:000421">
    <property type="entry name" value="Branched-chain amino acid ABC transporter ATP-binding protein"/>
    <property type="match status" value="1"/>
</dbReference>
<dbReference type="InterPro" id="IPR032823">
    <property type="entry name" value="BCA_ABC_TP_C"/>
</dbReference>
<keyword evidence="3 5" id="KW-0067">ATP-binding</keyword>
<dbReference type="Proteomes" id="UP000239867">
    <property type="component" value="Chromosome"/>
</dbReference>
<evidence type="ECO:0000256" key="3">
    <source>
        <dbReference type="ARBA" id="ARBA00022840"/>
    </source>
</evidence>
<dbReference type="GO" id="GO:1903806">
    <property type="term" value="P:L-isoleucine import across plasma membrane"/>
    <property type="evidence" value="ECO:0007669"/>
    <property type="project" value="TreeGrafter"/>
</dbReference>
<dbReference type="GO" id="GO:0015192">
    <property type="term" value="F:L-phenylalanine transmembrane transporter activity"/>
    <property type="evidence" value="ECO:0007669"/>
    <property type="project" value="TreeGrafter"/>
</dbReference>
<feature type="domain" description="ABC transporter" evidence="4">
    <location>
        <begin position="4"/>
        <end position="251"/>
    </location>
</feature>
<gene>
    <name evidence="5" type="ORF">CAY53_03625</name>
</gene>
<organism evidence="5 6">
    <name type="scientific">Desulfobulbus oralis</name>
    <dbReference type="NCBI Taxonomy" id="1986146"/>
    <lineage>
        <taxon>Bacteria</taxon>
        <taxon>Pseudomonadati</taxon>
        <taxon>Thermodesulfobacteriota</taxon>
        <taxon>Desulfobulbia</taxon>
        <taxon>Desulfobulbales</taxon>
        <taxon>Desulfobulbaceae</taxon>
        <taxon>Desulfobulbus</taxon>
    </lineage>
</organism>
<dbReference type="Pfam" id="PF00005">
    <property type="entry name" value="ABC_tran"/>
    <property type="match status" value="1"/>
</dbReference>
<sequence length="259" mass="27977">MSLLALERISKRFGGLLAVDRVSFAVEEGRVVGLIGPNGAGKTTVFNLITGNLRPDAGTVFFRGQNLHGQAPHRIVALGIARTFQSIRLFQGMSVLENVLAGCHCRMQAGLFSSLFHTPGQRREERAALAEAQRVLAFVGLLAAANQVAGNLSYGKQRLLEIARALATRPSLLILDEPAGGMNEQETAELASLIARLRVQGLSILLIEHDMRLVMRSCDHLVVLEYGRKIAEGTPAEIRSNPKVIEAYLGADTDDDDAA</sequence>
<dbReference type="SMART" id="SM00382">
    <property type="entry name" value="AAA"/>
    <property type="match status" value="1"/>
</dbReference>
<name>A0A2L1GM10_9BACT</name>
<dbReference type="EMBL" id="CP021255">
    <property type="protein sequence ID" value="AVD70684.1"/>
    <property type="molecule type" value="Genomic_DNA"/>
</dbReference>
<evidence type="ECO:0000259" key="4">
    <source>
        <dbReference type="PROSITE" id="PS50893"/>
    </source>
</evidence>
<dbReference type="Gene3D" id="3.40.50.300">
    <property type="entry name" value="P-loop containing nucleotide triphosphate hydrolases"/>
    <property type="match status" value="1"/>
</dbReference>
<accession>A0A2L1GM10</accession>
<keyword evidence="1" id="KW-0813">Transport</keyword>
<protein>
    <submittedName>
        <fullName evidence="5">ABC transporter ATP-binding protein</fullName>
    </submittedName>
</protein>
<dbReference type="GO" id="GO:0015188">
    <property type="term" value="F:L-isoleucine transmembrane transporter activity"/>
    <property type="evidence" value="ECO:0007669"/>
    <property type="project" value="TreeGrafter"/>
</dbReference>
<dbReference type="SUPFAM" id="SSF52540">
    <property type="entry name" value="P-loop containing nucleoside triphosphate hydrolases"/>
    <property type="match status" value="1"/>
</dbReference>
<dbReference type="PROSITE" id="PS50893">
    <property type="entry name" value="ABC_TRANSPORTER_2"/>
    <property type="match status" value="1"/>
</dbReference>
<dbReference type="GO" id="GO:0015808">
    <property type="term" value="P:L-alanine transport"/>
    <property type="evidence" value="ECO:0007669"/>
    <property type="project" value="TreeGrafter"/>
</dbReference>
<evidence type="ECO:0000313" key="5">
    <source>
        <dbReference type="EMBL" id="AVD70684.1"/>
    </source>
</evidence>
<proteinExistence type="predicted"/>
<keyword evidence="6" id="KW-1185">Reference proteome</keyword>
<dbReference type="PANTHER" id="PTHR45772">
    <property type="entry name" value="CONSERVED COMPONENT OF ABC TRANSPORTER FOR NATURAL AMINO ACIDS-RELATED"/>
    <property type="match status" value="1"/>
</dbReference>
<evidence type="ECO:0000313" key="6">
    <source>
        <dbReference type="Proteomes" id="UP000239867"/>
    </source>
</evidence>
<dbReference type="InterPro" id="IPR027417">
    <property type="entry name" value="P-loop_NTPase"/>
</dbReference>
<dbReference type="InterPro" id="IPR051120">
    <property type="entry name" value="ABC_AA/LPS_Transport"/>
</dbReference>